<reference evidence="2" key="1">
    <citation type="submission" date="2015-07" db="EMBL/GenBank/DDBJ databases">
        <title>Near-Complete Genome Sequence of the Cellulolytic Bacterium Bacteroides (Pseudobacteroides) cellulosolvens ATCC 35603.</title>
        <authorList>
            <person name="Dassa B."/>
            <person name="Utturkar S.M."/>
            <person name="Klingeman D.M."/>
            <person name="Hurt R.A."/>
            <person name="Keller M."/>
            <person name="Xu J."/>
            <person name="Reddy Y.H.K."/>
            <person name="Borovok I."/>
            <person name="Grinberg I.R."/>
            <person name="Lamed R."/>
            <person name="Zhivin O."/>
            <person name="Bayer E.A."/>
            <person name="Brown S.D."/>
        </authorList>
    </citation>
    <scope>NUCLEOTIDE SEQUENCE [LARGE SCALE GENOMIC DNA]</scope>
    <source>
        <strain evidence="2">DSM 2933</strain>
    </source>
</reference>
<evidence type="ECO:0000313" key="2">
    <source>
        <dbReference type="Proteomes" id="UP000036923"/>
    </source>
</evidence>
<evidence type="ECO:0008006" key="3">
    <source>
        <dbReference type="Google" id="ProtNLM"/>
    </source>
</evidence>
<dbReference type="EMBL" id="LGTC01000001">
    <property type="protein sequence ID" value="KNY29922.1"/>
    <property type="molecule type" value="Genomic_DNA"/>
</dbReference>
<dbReference type="OrthoDB" id="166000at2"/>
<keyword evidence="2" id="KW-1185">Reference proteome</keyword>
<sequence>MKKYNGFVPPCGIYCGGCPNYLRYKNPCLGAEKHCKERNCKSIYVCCKEKKGYEFCFECKTFPCSRFKKFSESWIKLGQDLILNQQQLRIMGVKRWLENWNQKNITKE</sequence>
<comment type="caution">
    <text evidence="1">The sequence shown here is derived from an EMBL/GenBank/DDBJ whole genome shotgun (WGS) entry which is preliminary data.</text>
</comment>
<organism evidence="1 2">
    <name type="scientific">Pseudobacteroides cellulosolvens ATCC 35603 = DSM 2933</name>
    <dbReference type="NCBI Taxonomy" id="398512"/>
    <lineage>
        <taxon>Bacteria</taxon>
        <taxon>Bacillati</taxon>
        <taxon>Bacillota</taxon>
        <taxon>Clostridia</taxon>
        <taxon>Eubacteriales</taxon>
        <taxon>Oscillospiraceae</taxon>
        <taxon>Pseudobacteroides</taxon>
    </lineage>
</organism>
<accession>A0A0L6JWV7</accession>
<proteinExistence type="predicted"/>
<gene>
    <name evidence="1" type="ORF">Bccel_5199</name>
</gene>
<evidence type="ECO:0000313" key="1">
    <source>
        <dbReference type="EMBL" id="KNY29922.1"/>
    </source>
</evidence>
<dbReference type="RefSeq" id="WP_036943557.1">
    <property type="nucleotide sequence ID" value="NZ_JQKC01000022.1"/>
</dbReference>
<name>A0A0L6JWV7_9FIRM</name>
<dbReference type="AlphaFoldDB" id="A0A0L6JWV7"/>
<dbReference type="Proteomes" id="UP000036923">
    <property type="component" value="Unassembled WGS sequence"/>
</dbReference>
<dbReference type="STRING" id="398512.Bccel_5199"/>
<protein>
    <recommendedName>
        <fullName evidence="3">DUF3795 domain-containing protein</fullName>
    </recommendedName>
</protein>